<dbReference type="HOGENOM" id="CLU_523606_0_0_4"/>
<name>Q21Q97_ALBFT</name>
<dbReference type="Proteomes" id="UP000008332">
    <property type="component" value="Plasmid unnamed1"/>
</dbReference>
<gene>
    <name evidence="1" type="ordered locus">Rfer_4362</name>
</gene>
<accession>Q21Q97</accession>
<dbReference type="RefSeq" id="WP_011458691.1">
    <property type="nucleotide sequence ID" value="NC_007901.1"/>
</dbReference>
<protein>
    <submittedName>
        <fullName evidence="1">Uncharacterized protein</fullName>
    </submittedName>
</protein>
<dbReference type="CDD" id="cd02440">
    <property type="entry name" value="AdoMet_MTases"/>
    <property type="match status" value="1"/>
</dbReference>
<dbReference type="SUPFAM" id="SSF53335">
    <property type="entry name" value="S-adenosyl-L-methionine-dependent methyltransferases"/>
    <property type="match status" value="1"/>
</dbReference>
<organism evidence="1 2">
    <name type="scientific">Albidiferax ferrireducens (strain ATCC BAA-621 / DSM 15236 / T118)</name>
    <name type="common">Rhodoferax ferrireducens</name>
    <dbReference type="NCBI Taxonomy" id="338969"/>
    <lineage>
        <taxon>Bacteria</taxon>
        <taxon>Pseudomonadati</taxon>
        <taxon>Pseudomonadota</taxon>
        <taxon>Betaproteobacteria</taxon>
        <taxon>Burkholderiales</taxon>
        <taxon>Comamonadaceae</taxon>
        <taxon>Rhodoferax</taxon>
    </lineage>
</organism>
<dbReference type="Gene3D" id="3.40.50.150">
    <property type="entry name" value="Vaccinia Virus protein VP39"/>
    <property type="match status" value="1"/>
</dbReference>
<evidence type="ECO:0000313" key="2">
    <source>
        <dbReference type="Proteomes" id="UP000008332"/>
    </source>
</evidence>
<dbReference type="OrthoDB" id="32195at2"/>
<dbReference type="InterPro" id="IPR029063">
    <property type="entry name" value="SAM-dependent_MTases_sf"/>
</dbReference>
<keyword evidence="2" id="KW-1185">Reference proteome</keyword>
<dbReference type="EMBL" id="CP000268">
    <property type="protein sequence ID" value="ABD72048.1"/>
    <property type="molecule type" value="Genomic_DNA"/>
</dbReference>
<reference evidence="2" key="1">
    <citation type="submission" date="2006-02" db="EMBL/GenBank/DDBJ databases">
        <title>Complete sequence of plasmid 1 of Rhodoferax ferrireducens DSM 15236.</title>
        <authorList>
            <person name="Copeland A."/>
            <person name="Lucas S."/>
            <person name="Lapidus A."/>
            <person name="Barry K."/>
            <person name="Detter J.C."/>
            <person name="Glavina del Rio T."/>
            <person name="Hammon N."/>
            <person name="Israni S."/>
            <person name="Pitluck S."/>
            <person name="Brettin T."/>
            <person name="Bruce D."/>
            <person name="Han C."/>
            <person name="Tapia R."/>
            <person name="Gilna P."/>
            <person name="Kiss H."/>
            <person name="Schmutz J."/>
            <person name="Larimer F."/>
            <person name="Land M."/>
            <person name="Kyrpides N."/>
            <person name="Ivanova N."/>
            <person name="Richardson P."/>
        </authorList>
    </citation>
    <scope>NUCLEOTIDE SEQUENCE [LARGE SCALE GENOMIC DNA]</scope>
    <source>
        <strain evidence="2">ATCC BAA-621 / DSM 15236 / T118</strain>
        <plasmid evidence="2">Plasmid pDSM15236</plasmid>
    </source>
</reference>
<keyword evidence="1" id="KW-0614">Plasmid</keyword>
<evidence type="ECO:0000313" key="1">
    <source>
        <dbReference type="EMBL" id="ABD72048.1"/>
    </source>
</evidence>
<proteinExistence type="predicted"/>
<dbReference type="eggNOG" id="COG2813">
    <property type="taxonomic scope" value="Bacteria"/>
</dbReference>
<dbReference type="KEGG" id="rfr:Rfer_4362"/>
<dbReference type="AlphaFoldDB" id="Q21Q97"/>
<dbReference type="PRINTS" id="PR00507">
    <property type="entry name" value="N12N6MTFRASE"/>
</dbReference>
<geneLocation type="plasmid" evidence="2">
    <name>pDSM15236</name>
</geneLocation>
<sequence length="520" mass="56963">MKQHLVLMCEVPDIEQILAIRSLFQCEWTFNEDNPERLRTVNAEGEPGKRVMFAADSDEPLLWATTRSDKIEITVSPAVNLPDELHLLLRAMGLKECGRSPEGISLDSTDDEVLFDRISTLDAAWILLRRLKQFETDVPSIQTSAIAILEFAQNWKLNCARVSDRRETKAMMAHNDMLEEQASRFAEWNVAGLNGIKLNYDPRGSALALLFENNHPMDICALTFNWPVGQGLNPNAQRQKAKSGKYDIRPTRIASDVQGILNGLAVLDCKVKIAQRLPPRLYAKVNELLTTIGGQWSTAQQAHVFAEDPTPMLETLTATGEVYTARDYEFFATQPALASQVIAEAGILPGMVVIEPNAGDGALAMAAAEIVGKSNVICYELMPQNVKTLTALGFHLQGPQDFLAVKPEAVADRITMNPPFSGGRDMAHIRHAMEFLKPGGVLVSIASTQWQTHDTKPAKAFQAYLMTLGAKVIAIPAGAFKASGTDVATTLLVLKKPLNSKKAPPVAQAVDLQQVQAALF</sequence>